<feature type="transmembrane region" description="Helical" evidence="2">
    <location>
        <begin position="514"/>
        <end position="533"/>
    </location>
</feature>
<name>A0A0S4J555_BODSA</name>
<gene>
    <name evidence="4" type="ORF">BSAL_81295</name>
</gene>
<evidence type="ECO:0000256" key="3">
    <source>
        <dbReference type="SAM" id="SignalP"/>
    </source>
</evidence>
<keyword evidence="2" id="KW-1133">Transmembrane helix</keyword>
<evidence type="ECO:0000256" key="1">
    <source>
        <dbReference type="SAM" id="MobiDB-lite"/>
    </source>
</evidence>
<feature type="region of interest" description="Disordered" evidence="1">
    <location>
        <begin position="1272"/>
        <end position="1301"/>
    </location>
</feature>
<reference evidence="5" key="1">
    <citation type="submission" date="2015-09" db="EMBL/GenBank/DDBJ databases">
        <authorList>
            <consortium name="Pathogen Informatics"/>
        </authorList>
    </citation>
    <scope>NUCLEOTIDE SEQUENCE [LARGE SCALE GENOMIC DNA]</scope>
    <source>
        <strain evidence="5">Lake Konstanz</strain>
    </source>
</reference>
<evidence type="ECO:0000256" key="2">
    <source>
        <dbReference type="SAM" id="Phobius"/>
    </source>
</evidence>
<feature type="signal peptide" evidence="3">
    <location>
        <begin position="1"/>
        <end position="33"/>
    </location>
</feature>
<evidence type="ECO:0000313" key="4">
    <source>
        <dbReference type="EMBL" id="CUG55892.1"/>
    </source>
</evidence>
<proteinExistence type="predicted"/>
<keyword evidence="2" id="KW-0472">Membrane</keyword>
<accession>A0A0S4J555</accession>
<sequence length="1349" mass="141417">MMRATMSKAIAAGSKVVLCWLSLLCVAISGVVAGSGGNNVLDIDCNNVTSTLVLNVSVAPSVRILNCSQRVVVLVPCGIDADHPMTLEVVGGTTVPQIKVGLCTLDGQFTSAFIRVTVRDVVMQQDDKTISASTSSSSLQGSGGPMNAVAPLDEAMILINTNVLSSFSVTVMNSKLLWTVTTTSQLMYASCSTAMQAITASVVDSSLIMWSSSYTGVSLISLVSPNCTNINVSVAGSEISMTQSGLPAIFRSLVAVLCHFGNEVYIGISSSMVFISNERSFSYHVVRLALPPHGVFDDNPFSIAFFSKAIIEVSYTNFTATTEAGFSVISISSTNTTVLSGARLLVSDCHISLEIVFGSIALTLSDVIAFAIFSVAISAANSTMLVESVSMNVVKNVSRLSKSASTYSNYIAGSVALVYNGYTNLTQFRVLIIHSFVTVKEVGVYVIAPLQETSVFAVAIMTMSYSLYLSASALHSNCSVVIDSSGVRVGRAFEREEDAFDAIIYASPFVKSGIVIWSVCAALLASPVVSSTISVVNTSIVATTLVYPAIAATSVTVWCTVGVITSLTPVSPLTADQPLIVQYLAGALGSTSTDLNRSVVTIANLSIHLTSNSIQQVAAATSIDLLRIMVGGAMLTSAENSSINIRNVRLHGNTSTPYLTSLPYGDAICSGFLNFFPTTNVANSVVSISNVDNTAFPTSLMCGSGLSKVRSSRIQLRDSSLSGPTGLRLYSGWWDTVRLAPTSSKYTTTLQLDNVSLYFQNTSFHSFRSLFGNMTGVSSGASANSNNIAVALSPIDVILSSCSSNSWNNMPIAKYSAQLLWPVNGARYPNTSLVSMAVDEGSSWCTLPLVVSATASVARPHSGAPNQQTRVLDDVAAAAITSALAIALLTSSTGAASVLPRLQGMAGTLRLASRCDAATSDVDDSSTGNDSSNYAANDISDNPLLLHLPISPSLTYAAGALVGNTLLVVGVAVLSHGMRKVDEWAQSRRLAAGTHAANNSVAQQLVVGFAKVCCRVIPTTPLPASLMQLQGLLLQPVIAAAVVCTASSDRGVLSVVLAVIIGCAWMTVPCVFMWLLCVKYSPLPLITVYSRRLDPKRMRWASGGEALEWLCAEREEWIAGGHGRAAKAAARHVKLRLSAVFSGYRGGRHWYFGVDALQSVLTGAAVGAAESVTAADACSAVVWGTACVGAIAAVTAVLCIVLRPHVVRFELLAAVAVSLLAVLAAVLILADDVNGAAIVSLVAASAELLPLAARLVWSACLRSRTLDDTTEHVPVGGEVHSNSRSHRSLPQAAGGCGPTTTAPRGQRQFPIVLPNRVATVLPPVQEEALFALLQSICGTERLTPFLLSK</sequence>
<feature type="transmembrane region" description="Helical" evidence="2">
    <location>
        <begin position="954"/>
        <end position="974"/>
    </location>
</feature>
<keyword evidence="3" id="KW-0732">Signal</keyword>
<feature type="transmembrane region" description="Helical" evidence="2">
    <location>
        <begin position="1236"/>
        <end position="1257"/>
    </location>
</feature>
<dbReference type="EMBL" id="CYKH01000873">
    <property type="protein sequence ID" value="CUG55892.1"/>
    <property type="molecule type" value="Genomic_DNA"/>
</dbReference>
<feature type="transmembrane region" description="Helical" evidence="2">
    <location>
        <begin position="545"/>
        <end position="567"/>
    </location>
</feature>
<feature type="transmembrane region" description="Helical" evidence="2">
    <location>
        <begin position="355"/>
        <end position="377"/>
    </location>
</feature>
<organism evidence="4 5">
    <name type="scientific">Bodo saltans</name>
    <name type="common">Flagellated protozoan</name>
    <dbReference type="NCBI Taxonomy" id="75058"/>
    <lineage>
        <taxon>Eukaryota</taxon>
        <taxon>Discoba</taxon>
        <taxon>Euglenozoa</taxon>
        <taxon>Kinetoplastea</taxon>
        <taxon>Metakinetoplastina</taxon>
        <taxon>Eubodonida</taxon>
        <taxon>Bodonidae</taxon>
        <taxon>Bodo</taxon>
    </lineage>
</organism>
<feature type="transmembrane region" description="Helical" evidence="2">
    <location>
        <begin position="1209"/>
        <end position="1230"/>
    </location>
</feature>
<dbReference type="VEuPathDB" id="TriTrypDB:BSAL_81295"/>
<feature type="transmembrane region" description="Helical" evidence="2">
    <location>
        <begin position="1055"/>
        <end position="1076"/>
    </location>
</feature>
<protein>
    <submittedName>
        <fullName evidence="4">GPI-anchored surface protein, putative</fullName>
    </submittedName>
</protein>
<feature type="transmembrane region" description="Helical" evidence="2">
    <location>
        <begin position="1180"/>
        <end position="1202"/>
    </location>
</feature>
<feature type="chain" id="PRO_5006621965" evidence="3">
    <location>
        <begin position="34"/>
        <end position="1349"/>
    </location>
</feature>
<evidence type="ECO:0000313" key="5">
    <source>
        <dbReference type="Proteomes" id="UP000051952"/>
    </source>
</evidence>
<dbReference type="Proteomes" id="UP000051952">
    <property type="component" value="Unassembled WGS sequence"/>
</dbReference>
<keyword evidence="2" id="KW-0812">Transmembrane</keyword>
<keyword evidence="5" id="KW-1185">Reference proteome</keyword>